<sequence>MATAQTLLGVDLVMRKAIDQRSQVGEELTRRASWKALTQQMAHEEQRRSVEDQADAVRVELQRKSSFKAASRMYKEEQQRQVVLAMASDVLSELERRANAAVADEAMRKERARRIDQEAARQRAEMAERLANQSRADVDSDAEKKRRTDAGLPTEEAAFARLSWFANEVARAINKTKAVQSADAERERRIFDELRLQVASDLERKLHARTADATSEQERQRRVADSRKLEVLGELSRFSNRKLVCKLALAEQKRRVAADEDFPFGRDTSPRSNLLRKVRSYHSHRVTLKAEEEARQEYAWADLQSRVAQEVCFRVNKATALAEEEAERIERSTRATFDDYVVPTIASRGRFQDILEQVRAAQADLVAAMPETMKRRAQDSSVSSLVEQLTRVGNQRLACRLADEEKTRRTAETTKLDVLVDLVRAVARRTASHETALEASRASHARSFALVCSQAAAKARRSELRASLEQEQEQQQQQVQAAQPGRGAQDPLADVLADVERLGARRAVAAAVKEEQRRRTQFALGEDVFAGVVRAVNQREAARACDLEQHQRVARLRGQDVLVELERRVRGALAAAQADVERAEREAAMSEERVRRANSAPLLAMLEELRRERTRQEVLRSMDEEKEARVTQERLATVVGDLERYLNRLRAINEAEMERSRRVAQIKTRAVLDELERFNNRVLAADQARQEQARRIRDMDVERNRRNSFRHLYEILEQIERKYAQLQAIREAELERERRAAEEAFSQVLEELVRRFWQKNADAAMDAERVLRISQEKLRALNEEFARRVNAQAVDRAADLERLERLERLACDPTVLLDLSVSQLPRTLEELRRKASWKASKQAYEREQAVAITIDRGVAVREELLRRAALQEVKGAIEQESQRLQHVSLQQLVLEEMLREQRAKGARLAIEVERANRTSNAASDAIQFARLAATFQPQIPHAARAVQNAKASSIHPTSTVSSAETVTSTVGEAKPALTSAVVAAPIPERRAQVDGLDDLDLERAARVVNGYLASQLCDEEQARRVSQEQREICLEKLQRKCAQLEIAHAVEMERLGLLHQEQIEHEDLDDERRSNREWASFVSEEERRRRVMEADLGVTNRRPRPTHLEAVLSADCELFDFLLVDDAETSLQDAEWSELSNNLCVSPRTVRLENIISTNMRSTLEFYQEQQRRRIEGKEAELANELDRARNQRRAKHDQDLEGARRTQLRALEEALGRVERAHAVNEACAMADFERQRRVLEHTRCERISADTKRINQNKAIQEMELERLRRIDENARFRDALQLAAATSTEAHF</sequence>
<evidence type="ECO:0000256" key="2">
    <source>
        <dbReference type="SAM" id="MobiDB-lite"/>
    </source>
</evidence>
<keyword evidence="4" id="KW-1185">Reference proteome</keyword>
<proteinExistence type="predicted"/>
<feature type="compositionally biased region" description="Low complexity" evidence="2">
    <location>
        <begin position="473"/>
        <end position="483"/>
    </location>
</feature>
<dbReference type="Proteomes" id="UP000241890">
    <property type="component" value="Unassembled WGS sequence"/>
</dbReference>
<dbReference type="InParanoid" id="A0A2R5G5D3"/>
<dbReference type="EMBL" id="BEYU01000019">
    <property type="protein sequence ID" value="GBG26247.1"/>
    <property type="molecule type" value="Genomic_DNA"/>
</dbReference>
<accession>A0A2R5G5D3</accession>
<protein>
    <submittedName>
        <fullName evidence="3">Uncharacterized protein</fullName>
    </submittedName>
</protein>
<feature type="coiled-coil region" evidence="1">
    <location>
        <begin position="566"/>
        <end position="600"/>
    </location>
</feature>
<feature type="compositionally biased region" description="Basic and acidic residues" evidence="2">
    <location>
        <begin position="136"/>
        <end position="149"/>
    </location>
</feature>
<evidence type="ECO:0000256" key="1">
    <source>
        <dbReference type="SAM" id="Coils"/>
    </source>
</evidence>
<organism evidence="3 4">
    <name type="scientific">Hondaea fermentalgiana</name>
    <dbReference type="NCBI Taxonomy" id="2315210"/>
    <lineage>
        <taxon>Eukaryota</taxon>
        <taxon>Sar</taxon>
        <taxon>Stramenopiles</taxon>
        <taxon>Bigyra</taxon>
        <taxon>Labyrinthulomycetes</taxon>
        <taxon>Thraustochytrida</taxon>
        <taxon>Thraustochytriidae</taxon>
        <taxon>Hondaea</taxon>
    </lineage>
</organism>
<feature type="coiled-coil region" evidence="1">
    <location>
        <begin position="716"/>
        <end position="784"/>
    </location>
</feature>
<reference evidence="3 4" key="1">
    <citation type="submission" date="2017-12" db="EMBL/GenBank/DDBJ databases">
        <title>Sequencing, de novo assembly and annotation of complete genome of a new Thraustochytrid species, strain FCC1311.</title>
        <authorList>
            <person name="Sedici K."/>
            <person name="Godart F."/>
            <person name="Aiese Cigliano R."/>
            <person name="Sanseverino W."/>
            <person name="Barakat M."/>
            <person name="Ortet P."/>
            <person name="Marechal E."/>
            <person name="Cagnac O."/>
            <person name="Amato A."/>
        </authorList>
    </citation>
    <scope>NUCLEOTIDE SEQUENCE [LARGE SCALE GENOMIC DNA]</scope>
</reference>
<gene>
    <name evidence="3" type="ORF">FCC1311_024682</name>
</gene>
<evidence type="ECO:0000313" key="3">
    <source>
        <dbReference type="EMBL" id="GBG26247.1"/>
    </source>
</evidence>
<feature type="compositionally biased region" description="Basic and acidic residues" evidence="2">
    <location>
        <begin position="118"/>
        <end position="128"/>
    </location>
</feature>
<name>A0A2R5G5D3_9STRA</name>
<comment type="caution">
    <text evidence="3">The sequence shown here is derived from an EMBL/GenBank/DDBJ whole genome shotgun (WGS) entry which is preliminary data.</text>
</comment>
<feature type="coiled-coil region" evidence="1">
    <location>
        <begin position="1168"/>
        <end position="1199"/>
    </location>
</feature>
<feature type="region of interest" description="Disordered" evidence="2">
    <location>
        <begin position="118"/>
        <end position="150"/>
    </location>
</feature>
<evidence type="ECO:0000313" key="4">
    <source>
        <dbReference type="Proteomes" id="UP000241890"/>
    </source>
</evidence>
<keyword evidence="1" id="KW-0175">Coiled coil</keyword>
<feature type="region of interest" description="Disordered" evidence="2">
    <location>
        <begin position="463"/>
        <end position="490"/>
    </location>
</feature>